<reference evidence="2 3" key="1">
    <citation type="journal article" date="2019" name="Fungal Biol. Biotechnol.">
        <title>Draft genome sequence of fastidious pathogen Ceratobasidium theobromae, which causes vascular-streak dieback in Theobroma cacao.</title>
        <authorList>
            <person name="Ali S.S."/>
            <person name="Asman A."/>
            <person name="Shao J."/>
            <person name="Firmansyah A.P."/>
            <person name="Susilo A.W."/>
            <person name="Rosmana A."/>
            <person name="McMahon P."/>
            <person name="Junaid M."/>
            <person name="Guest D."/>
            <person name="Kheng T.Y."/>
            <person name="Meinhardt L.W."/>
            <person name="Bailey B.A."/>
        </authorList>
    </citation>
    <scope>NUCLEOTIDE SEQUENCE [LARGE SCALE GENOMIC DNA]</scope>
    <source>
        <strain evidence="2 3">CT2</strain>
    </source>
</reference>
<evidence type="ECO:0000313" key="3">
    <source>
        <dbReference type="Proteomes" id="UP000383932"/>
    </source>
</evidence>
<proteinExistence type="predicted"/>
<sequence length="214" mass="23508">MHRLAGFLGTVTNASNASPGLAGLDGSFSTHDNQPGPDGTSANLDNGNCGEGQGPSFEGTQLSLEFAEVCMDYHNIGGDMHDDVRRFSKLDPMHRDIELCILVLTLKLQTGGNTAALDFLHSQTYLTHITNRLKLVLLAPHTMFYVMRLQEWVLGNMHNQPAAWKIPLELIDNNDQWATFAAAVRVHLTTIRSQFKHKVILTALPVDFDGAVPC</sequence>
<dbReference type="OrthoDB" id="3194526at2759"/>
<name>A0A5N5Q8N4_9AGAM</name>
<gene>
    <name evidence="2" type="ORF">CTheo_8779</name>
</gene>
<evidence type="ECO:0000313" key="2">
    <source>
        <dbReference type="EMBL" id="KAB5587778.1"/>
    </source>
</evidence>
<accession>A0A5N5Q8N4</accession>
<dbReference type="AlphaFoldDB" id="A0A5N5Q8N4"/>
<comment type="caution">
    <text evidence="2">The sequence shown here is derived from an EMBL/GenBank/DDBJ whole genome shotgun (WGS) entry which is preliminary data.</text>
</comment>
<dbReference type="EMBL" id="SSOP01000788">
    <property type="protein sequence ID" value="KAB5587778.1"/>
    <property type="molecule type" value="Genomic_DNA"/>
</dbReference>
<organism evidence="2 3">
    <name type="scientific">Ceratobasidium theobromae</name>
    <dbReference type="NCBI Taxonomy" id="1582974"/>
    <lineage>
        <taxon>Eukaryota</taxon>
        <taxon>Fungi</taxon>
        <taxon>Dikarya</taxon>
        <taxon>Basidiomycota</taxon>
        <taxon>Agaricomycotina</taxon>
        <taxon>Agaricomycetes</taxon>
        <taxon>Cantharellales</taxon>
        <taxon>Ceratobasidiaceae</taxon>
        <taxon>Ceratobasidium</taxon>
    </lineage>
</organism>
<dbReference type="Proteomes" id="UP000383932">
    <property type="component" value="Unassembled WGS sequence"/>
</dbReference>
<feature type="region of interest" description="Disordered" evidence="1">
    <location>
        <begin position="22"/>
        <end position="54"/>
    </location>
</feature>
<keyword evidence="3" id="KW-1185">Reference proteome</keyword>
<evidence type="ECO:0000256" key="1">
    <source>
        <dbReference type="SAM" id="MobiDB-lite"/>
    </source>
</evidence>
<protein>
    <submittedName>
        <fullName evidence="2">Uncharacterized protein</fullName>
    </submittedName>
</protein>